<evidence type="ECO:0000256" key="4">
    <source>
        <dbReference type="SAM" id="Phobius"/>
    </source>
</evidence>
<evidence type="ECO:0000313" key="8">
    <source>
        <dbReference type="Proteomes" id="UP001199322"/>
    </source>
</evidence>
<feature type="disulfide bond" description="Redox-active" evidence="3">
    <location>
        <begin position="103"/>
        <end position="107"/>
    </location>
</feature>
<dbReference type="PANTHER" id="PTHR12151">
    <property type="entry name" value="ELECTRON TRANSPORT PROTIN SCO1/SENC FAMILY MEMBER"/>
    <property type="match status" value="1"/>
</dbReference>
<dbReference type="AlphaFoldDB" id="A0A2P4RMC8"/>
<keyword evidence="3" id="KW-1015">Disulfide bond</keyword>
<dbReference type="Gene3D" id="3.40.30.10">
    <property type="entry name" value="Glutaredoxin"/>
    <property type="match status" value="1"/>
</dbReference>
<dbReference type="InterPro" id="IPR003782">
    <property type="entry name" value="SCO1/SenC"/>
</dbReference>
<reference evidence="6" key="1">
    <citation type="submission" date="2018-06" db="EMBL/GenBank/DDBJ databases">
        <authorList>
            <person name="O'Rourke A."/>
        </authorList>
    </citation>
    <scope>NUCLEOTIDE SEQUENCE</scope>
    <source>
        <strain evidence="6">132550021-3</strain>
    </source>
</reference>
<keyword evidence="4" id="KW-1133">Transmembrane helix</keyword>
<evidence type="ECO:0000256" key="3">
    <source>
        <dbReference type="PIRSR" id="PIRSR603782-2"/>
    </source>
</evidence>
<sequence>MRDSREAHAGRRQQGPVSKAPGLWAAGAGCLVLSIAFVIALYCLTAGFKVWTLDDRRSMMSADRSLIAPPVELRDERGRSFVPWTPTSRDEHVYLVDFIYTRCTTVCAALGSEFFQLQQRVKTGALAGRVELLSVSIDPAHDDARSLGAYGNQQHADPAIWRIGAPLTTESKEALLRSLDVVAIPDGLGGYVHNGEIHLIDARGVVLGLYDYSAFDAALTAAQQVLR</sequence>
<feature type="binding site" evidence="2">
    <location>
        <position position="103"/>
    </location>
    <ligand>
        <name>Cu cation</name>
        <dbReference type="ChEBI" id="CHEBI:23378"/>
    </ligand>
</feature>
<dbReference type="CDD" id="cd02968">
    <property type="entry name" value="SCO"/>
    <property type="match status" value="1"/>
</dbReference>
<protein>
    <submittedName>
        <fullName evidence="6">SCO family protein</fullName>
    </submittedName>
</protein>
<accession>A0A2P4RMC8</accession>
<dbReference type="Proteomes" id="UP001189303">
    <property type="component" value="Unassembled WGS sequence"/>
</dbReference>
<dbReference type="PROSITE" id="PS51257">
    <property type="entry name" value="PROKAR_LIPOPROTEIN"/>
    <property type="match status" value="1"/>
</dbReference>
<comment type="caution">
    <text evidence="6">The sequence shown here is derived from an EMBL/GenBank/DDBJ whole genome shotgun (WGS) entry which is preliminary data.</text>
</comment>
<evidence type="ECO:0000313" key="7">
    <source>
        <dbReference type="Proteomes" id="UP001189303"/>
    </source>
</evidence>
<keyword evidence="2" id="KW-0186">Copper</keyword>
<keyword evidence="4" id="KW-0472">Membrane</keyword>
<dbReference type="EMBL" id="QGBI01000005">
    <property type="protein sequence ID" value="MBX3889603.1"/>
    <property type="molecule type" value="Genomic_DNA"/>
</dbReference>
<dbReference type="RefSeq" id="WP_012762507.1">
    <property type="nucleotide sequence ID" value="NZ_CATWFT010000002.1"/>
</dbReference>
<evidence type="ECO:0000313" key="6">
    <source>
        <dbReference type="EMBL" id="MBX3889603.1"/>
    </source>
</evidence>
<reference evidence="5 7" key="2">
    <citation type="submission" date="2023-07" db="EMBL/GenBank/DDBJ databases">
        <authorList>
            <person name="Peeters C."/>
        </authorList>
    </citation>
    <scope>NUCLEOTIDE SEQUENCE [LARGE SCALE GENOMIC DNA]</scope>
    <source>
        <strain evidence="5 7">R-38712</strain>
    </source>
</reference>
<dbReference type="EMBL" id="CATWFT010000002">
    <property type="protein sequence ID" value="CAJ0722691.1"/>
    <property type="molecule type" value="Genomic_DNA"/>
</dbReference>
<feature type="transmembrane region" description="Helical" evidence="4">
    <location>
        <begin position="23"/>
        <end position="51"/>
    </location>
</feature>
<evidence type="ECO:0000313" key="5">
    <source>
        <dbReference type="EMBL" id="CAJ0722691.1"/>
    </source>
</evidence>
<comment type="similarity">
    <text evidence="1">Belongs to the SCO1/2 family.</text>
</comment>
<keyword evidence="7" id="KW-1185">Reference proteome</keyword>
<keyword evidence="4" id="KW-0812">Transmembrane</keyword>
<organism evidence="6 8">
    <name type="scientific">Ralstonia pickettii</name>
    <name type="common">Burkholderia pickettii</name>
    <dbReference type="NCBI Taxonomy" id="329"/>
    <lineage>
        <taxon>Bacteria</taxon>
        <taxon>Pseudomonadati</taxon>
        <taxon>Pseudomonadota</taxon>
        <taxon>Betaproteobacteria</taxon>
        <taxon>Burkholderiales</taxon>
        <taxon>Burkholderiaceae</taxon>
        <taxon>Ralstonia</taxon>
    </lineage>
</organism>
<dbReference type="GO" id="GO:0046872">
    <property type="term" value="F:metal ion binding"/>
    <property type="evidence" value="ECO:0007669"/>
    <property type="project" value="UniProtKB-KW"/>
</dbReference>
<dbReference type="SUPFAM" id="SSF52833">
    <property type="entry name" value="Thioredoxin-like"/>
    <property type="match status" value="1"/>
</dbReference>
<keyword evidence="2" id="KW-0479">Metal-binding</keyword>
<evidence type="ECO:0000256" key="2">
    <source>
        <dbReference type="PIRSR" id="PIRSR603782-1"/>
    </source>
</evidence>
<evidence type="ECO:0000256" key="1">
    <source>
        <dbReference type="ARBA" id="ARBA00010996"/>
    </source>
</evidence>
<feature type="binding site" evidence="2">
    <location>
        <position position="107"/>
    </location>
    <ligand>
        <name>Cu cation</name>
        <dbReference type="ChEBI" id="CHEBI:23378"/>
    </ligand>
</feature>
<dbReference type="Proteomes" id="UP001199322">
    <property type="component" value="Unassembled WGS sequence"/>
</dbReference>
<gene>
    <name evidence="6" type="ORF">DEE74_06975</name>
    <name evidence="5" type="ORF">R38712_01230</name>
</gene>
<proteinExistence type="inferred from homology"/>
<dbReference type="InterPro" id="IPR036249">
    <property type="entry name" value="Thioredoxin-like_sf"/>
</dbReference>
<name>A0A2P4RMC8_RALPI</name>
<dbReference type="Pfam" id="PF02630">
    <property type="entry name" value="SCO1-SenC"/>
    <property type="match status" value="1"/>
</dbReference>
<dbReference type="PANTHER" id="PTHR12151:SF25">
    <property type="entry name" value="LINALOOL DEHYDRATASE_ISOMERASE DOMAIN-CONTAINING PROTEIN"/>
    <property type="match status" value="1"/>
</dbReference>